<feature type="binding site" evidence="3">
    <location>
        <position position="47"/>
    </location>
    <ligand>
        <name>Zn(2+)</name>
        <dbReference type="ChEBI" id="CHEBI:29105"/>
        <label>2</label>
    </ligand>
</feature>
<feature type="chain" id="PRO_5041232969" description="Alkaline phosphatase" evidence="5">
    <location>
        <begin position="32"/>
        <end position="623"/>
    </location>
</feature>
<dbReference type="SUPFAM" id="SSF53649">
    <property type="entry name" value="Alkaline phosphatase-like"/>
    <property type="match status" value="1"/>
</dbReference>
<feature type="binding site" evidence="3">
    <location>
        <position position="376"/>
    </location>
    <ligand>
        <name>Zn(2+)</name>
        <dbReference type="ChEBI" id="CHEBI:29105"/>
        <label>2</label>
    </ligand>
</feature>
<feature type="binding site" evidence="3">
    <location>
        <position position="326"/>
    </location>
    <ligand>
        <name>Mg(2+)</name>
        <dbReference type="ChEBI" id="CHEBI:18420"/>
    </ligand>
</feature>
<keyword evidence="3" id="KW-0862">Zinc</keyword>
<comment type="caution">
    <text evidence="6">The sequence shown here is derived from an EMBL/GenBank/DDBJ whole genome shotgun (WGS) entry which is preliminary data.</text>
</comment>
<dbReference type="SMART" id="SM00098">
    <property type="entry name" value="alkPPc"/>
    <property type="match status" value="1"/>
</dbReference>
<gene>
    <name evidence="6" type="ORF">GCM10025874_06200</name>
</gene>
<dbReference type="InterPro" id="IPR017850">
    <property type="entry name" value="Alkaline_phosphatase_core_sf"/>
</dbReference>
<comment type="cofactor">
    <cofactor evidence="3">
        <name>Zn(2+)</name>
        <dbReference type="ChEBI" id="CHEBI:29105"/>
    </cofactor>
    <text evidence="3">Binds 2 Zn(2+) ions.</text>
</comment>
<feature type="binding site" evidence="3">
    <location>
        <position position="181"/>
    </location>
    <ligand>
        <name>Mg(2+)</name>
        <dbReference type="ChEBI" id="CHEBI:18420"/>
    </ligand>
</feature>
<evidence type="ECO:0000256" key="2">
    <source>
        <dbReference type="PIRSR" id="PIRSR601952-1"/>
    </source>
</evidence>
<dbReference type="PANTHER" id="PTHR11596:SF5">
    <property type="entry name" value="ALKALINE PHOSPHATASE"/>
    <property type="match status" value="1"/>
</dbReference>
<feature type="binding site" evidence="3">
    <location>
        <position position="335"/>
    </location>
    <ligand>
        <name>Zn(2+)</name>
        <dbReference type="ChEBI" id="CHEBI:29105"/>
        <label>2</label>
    </ligand>
</feature>
<dbReference type="GO" id="GO:0004035">
    <property type="term" value="F:alkaline phosphatase activity"/>
    <property type="evidence" value="ECO:0007669"/>
    <property type="project" value="TreeGrafter"/>
</dbReference>
<proteinExistence type="inferred from homology"/>
<feature type="active site" description="Phosphoserine intermediate" evidence="2">
    <location>
        <position position="128"/>
    </location>
</feature>
<dbReference type="Gene3D" id="3.40.720.10">
    <property type="entry name" value="Alkaline Phosphatase, subunit A"/>
    <property type="match status" value="1"/>
</dbReference>
<dbReference type="GO" id="GO:0046872">
    <property type="term" value="F:metal ion binding"/>
    <property type="evidence" value="ECO:0007669"/>
    <property type="project" value="UniProtKB-KW"/>
</dbReference>
<protein>
    <recommendedName>
        <fullName evidence="8">Alkaline phosphatase</fullName>
    </recommendedName>
</protein>
<keyword evidence="1" id="KW-0597">Phosphoprotein</keyword>
<comment type="similarity">
    <text evidence="4">Belongs to the alkaline phosphatase family.</text>
</comment>
<evidence type="ECO:0000313" key="6">
    <source>
        <dbReference type="EMBL" id="GMA27367.1"/>
    </source>
</evidence>
<dbReference type="EMBL" id="BSUL01000001">
    <property type="protein sequence ID" value="GMA27367.1"/>
    <property type="molecule type" value="Genomic_DNA"/>
</dbReference>
<evidence type="ECO:0000256" key="5">
    <source>
        <dbReference type="SAM" id="SignalP"/>
    </source>
</evidence>
<sequence length="623" mass="64684">MHRSFQRAATAGATCLIAGAAVIALPTAAQADEAPKTPKNLILLIGDGMGYNHVDLANVFEAGTSQNQVSVDPATGEVVHHDSVATQGFEDWPVRVGQSHYAANGVAEYVTEDAWSDFDQVKQGATDSAAAGTALGTGVKTNNGMIGVDAQQQGLLNLTEQAEAVGKSTGVVSSVPFSHATPSAFVAHNSDRNNLTGIAKEMFESDLEVVIGAGHPNFTDDNTSRTPNYQYIGQPEFEALQSGASDWSFIEQNRQFEQLASGEDVPERVFGIAQVATTLQQNRAGGDEEHLPGEVPFNDVPALATLATGALNVLDQNEEGFFTMIEGGAIDWTGHANQTGRTIEEQQDFNGAIEAVTEWVETESSWEETLVVVTADHETGYLAGGGAGETWTPITGEPGEMPDASWHSGNHTNALVPVYAKGAGSEAIAARATNWDLVRGAYLDNTDIGEVFFDLIGHAATDGADGGIGVTAQVESAAPAGTLALDVADFGGAVAFEDAQGRLRATLPTVNVTDTRSEVDALGRGWTVSGQAADFRAGNRAITSDHLGWTPRVLDGSAAAGAAVEGALDGGQGLGEAAVLASADRETRLGSTAVDADLELGVPADAKSGNYGSTITVTLFAQD</sequence>
<feature type="binding site" evidence="3">
    <location>
        <position position="377"/>
    </location>
    <ligand>
        <name>Zn(2+)</name>
        <dbReference type="ChEBI" id="CHEBI:29105"/>
        <label>2</label>
    </ligand>
</feature>
<dbReference type="Pfam" id="PF00245">
    <property type="entry name" value="Alk_phosphatase"/>
    <property type="match status" value="1"/>
</dbReference>
<dbReference type="CDD" id="cd16012">
    <property type="entry name" value="ALP"/>
    <property type="match status" value="1"/>
</dbReference>
<evidence type="ECO:0000313" key="7">
    <source>
        <dbReference type="Proteomes" id="UP001157160"/>
    </source>
</evidence>
<feature type="binding site" evidence="3">
    <location>
        <position position="179"/>
    </location>
    <ligand>
        <name>Mg(2+)</name>
        <dbReference type="ChEBI" id="CHEBI:18420"/>
    </ligand>
</feature>
<evidence type="ECO:0000256" key="1">
    <source>
        <dbReference type="ARBA" id="ARBA00022553"/>
    </source>
</evidence>
<evidence type="ECO:0000256" key="3">
    <source>
        <dbReference type="PIRSR" id="PIRSR601952-2"/>
    </source>
</evidence>
<accession>A0AA37URI8</accession>
<comment type="cofactor">
    <cofactor evidence="3">
        <name>Mg(2+)</name>
        <dbReference type="ChEBI" id="CHEBI:18420"/>
    </cofactor>
    <text evidence="3">Binds 1 Mg(2+) ion.</text>
</comment>
<evidence type="ECO:0000256" key="4">
    <source>
        <dbReference type="RuleBase" id="RU003946"/>
    </source>
</evidence>
<organism evidence="6 7">
    <name type="scientific">Arenivirga flava</name>
    <dbReference type="NCBI Taxonomy" id="1930060"/>
    <lineage>
        <taxon>Bacteria</taxon>
        <taxon>Bacillati</taxon>
        <taxon>Actinomycetota</taxon>
        <taxon>Actinomycetes</taxon>
        <taxon>Micrococcales</taxon>
        <taxon>Microbacteriaceae</taxon>
        <taxon>Arenivirga</taxon>
    </lineage>
</organism>
<keyword evidence="5" id="KW-0732">Signal</keyword>
<evidence type="ECO:0008006" key="8">
    <source>
        <dbReference type="Google" id="ProtNLM"/>
    </source>
</evidence>
<feature type="signal peptide" evidence="5">
    <location>
        <begin position="1"/>
        <end position="31"/>
    </location>
</feature>
<keyword evidence="7" id="KW-1185">Reference proteome</keyword>
<keyword evidence="3" id="KW-0460">Magnesium</keyword>
<name>A0AA37URI8_9MICO</name>
<dbReference type="RefSeq" id="WP_284229909.1">
    <property type="nucleotide sequence ID" value="NZ_BSUL01000001.1"/>
</dbReference>
<dbReference type="Proteomes" id="UP001157160">
    <property type="component" value="Unassembled WGS sequence"/>
</dbReference>
<dbReference type="InterPro" id="IPR001952">
    <property type="entry name" value="Alkaline_phosphatase"/>
</dbReference>
<dbReference type="PANTHER" id="PTHR11596">
    <property type="entry name" value="ALKALINE PHOSPHATASE"/>
    <property type="match status" value="1"/>
</dbReference>
<dbReference type="AlphaFoldDB" id="A0AA37URI8"/>
<feature type="binding site" evidence="3">
    <location>
        <position position="47"/>
    </location>
    <ligand>
        <name>Mg(2+)</name>
        <dbReference type="ChEBI" id="CHEBI:18420"/>
    </ligand>
</feature>
<reference evidence="6 7" key="1">
    <citation type="journal article" date="2014" name="Int. J. Syst. Evol. Microbiol.">
        <title>Complete genome sequence of Corynebacterium casei LMG S-19264T (=DSM 44701T), isolated from a smear-ripened cheese.</title>
        <authorList>
            <consortium name="US DOE Joint Genome Institute (JGI-PGF)"/>
            <person name="Walter F."/>
            <person name="Albersmeier A."/>
            <person name="Kalinowski J."/>
            <person name="Ruckert C."/>
        </authorList>
    </citation>
    <scope>NUCLEOTIDE SEQUENCE [LARGE SCALE GENOMIC DNA]</scope>
    <source>
        <strain evidence="6 7">NBRC 112289</strain>
    </source>
</reference>
<feature type="binding site" evidence="3">
    <location>
        <position position="331"/>
    </location>
    <ligand>
        <name>Zn(2+)</name>
        <dbReference type="ChEBI" id="CHEBI:29105"/>
        <label>2</label>
    </ligand>
</feature>
<dbReference type="PRINTS" id="PR00113">
    <property type="entry name" value="ALKPHPHTASE"/>
</dbReference>
<keyword evidence="3" id="KW-0479">Metal-binding</keyword>